<evidence type="ECO:0000313" key="3">
    <source>
        <dbReference type="Proteomes" id="UP001138997"/>
    </source>
</evidence>
<feature type="transmembrane region" description="Helical" evidence="1">
    <location>
        <begin position="118"/>
        <end position="139"/>
    </location>
</feature>
<dbReference type="Proteomes" id="UP001138997">
    <property type="component" value="Unassembled WGS sequence"/>
</dbReference>
<organism evidence="2 3">
    <name type="scientific">Kineosporia babensis</name>
    <dbReference type="NCBI Taxonomy" id="499548"/>
    <lineage>
        <taxon>Bacteria</taxon>
        <taxon>Bacillati</taxon>
        <taxon>Actinomycetota</taxon>
        <taxon>Actinomycetes</taxon>
        <taxon>Kineosporiales</taxon>
        <taxon>Kineosporiaceae</taxon>
        <taxon>Kineosporia</taxon>
    </lineage>
</organism>
<protein>
    <submittedName>
        <fullName evidence="2">Uncharacterized protein</fullName>
    </submittedName>
</protein>
<evidence type="ECO:0000313" key="2">
    <source>
        <dbReference type="EMBL" id="MCD5310118.1"/>
    </source>
</evidence>
<proteinExistence type="predicted"/>
<accession>A0A9X1N9P0</accession>
<dbReference type="RefSeq" id="WP_231439046.1">
    <property type="nucleotide sequence ID" value="NZ_JAJOMB010000002.1"/>
</dbReference>
<reference evidence="2" key="1">
    <citation type="submission" date="2021-11" db="EMBL/GenBank/DDBJ databases">
        <title>Streptomyces corallinus and Kineosporia corallina sp. nov., two new coral-derived marine actinobacteria.</title>
        <authorList>
            <person name="Buangrab K."/>
            <person name="Sutthacheep M."/>
            <person name="Yeemin T."/>
            <person name="Harunari E."/>
            <person name="Igarashi Y."/>
            <person name="Sripreechasak P."/>
            <person name="Kanchanasin P."/>
            <person name="Tanasupawat S."/>
            <person name="Phongsopitanun W."/>
        </authorList>
    </citation>
    <scope>NUCLEOTIDE SEQUENCE</scope>
    <source>
        <strain evidence="2">JCM 31032</strain>
    </source>
</reference>
<evidence type="ECO:0000256" key="1">
    <source>
        <dbReference type="SAM" id="Phobius"/>
    </source>
</evidence>
<keyword evidence="1" id="KW-0812">Transmembrane</keyword>
<dbReference type="EMBL" id="JAJOMB010000002">
    <property type="protein sequence ID" value="MCD5310118.1"/>
    <property type="molecule type" value="Genomic_DNA"/>
</dbReference>
<dbReference type="AlphaFoldDB" id="A0A9X1N9P0"/>
<feature type="transmembrane region" description="Helical" evidence="1">
    <location>
        <begin position="14"/>
        <end position="34"/>
    </location>
</feature>
<sequence length="335" mass="36649">MGAELTARLSGETLWLGVVLGGAVLAFGLCRAGIRRLRRALAQDAISAAIRPYRVEDLDQSARLAAEEITERHVRRGGRGFLVLVVDLFAWITGLAALGSAGLWWLGFGPEAFTPLGWLPYAPAVAVLTGFALSLYLLAHNAERRANLRLARWIRRVAPLSSSGYLDPDCITEFSILEKALLTRSHATQQSARDQVAELAHALLPQAREMDPEELKRTVDSAVAFVPRQSGNPLETDRFAELLTLFDALFSRLREDTGHQDIWRIAILRQLIRYTGPNVLPDIFGRLQGRSGSAPGLSVHRDDSVLGTAFGRGSAAPDGLDLIVDLTRASRERAD</sequence>
<comment type="caution">
    <text evidence="2">The sequence shown here is derived from an EMBL/GenBank/DDBJ whole genome shotgun (WGS) entry which is preliminary data.</text>
</comment>
<name>A0A9X1N9P0_9ACTN</name>
<gene>
    <name evidence="2" type="ORF">LR394_04370</name>
</gene>
<keyword evidence="3" id="KW-1185">Reference proteome</keyword>
<feature type="transmembrane region" description="Helical" evidence="1">
    <location>
        <begin position="81"/>
        <end position="106"/>
    </location>
</feature>
<keyword evidence="1" id="KW-0472">Membrane</keyword>
<keyword evidence="1" id="KW-1133">Transmembrane helix</keyword>